<evidence type="ECO:0000256" key="4">
    <source>
        <dbReference type="ARBA" id="ARBA00008343"/>
    </source>
</evidence>
<evidence type="ECO:0000256" key="6">
    <source>
        <dbReference type="ARBA" id="ARBA00022023"/>
    </source>
</evidence>
<proteinExistence type="inferred from homology"/>
<sequence>MSLESHIREMYTSGGLTPEAATLFRQIVYGHYRRHGRTLPWRETSDPYAILVSEIMLQQTQVDRVTGKYMSFLSAFPDFRALAAAPLDAVLAAWQGLGYNRRALNLKRCSEAVVTEYGGTLPSTIAELEKLPGIGHYTARAVAAFAFSVPSAFIETNIRTVFIHHFFNDSEKVHDREIAPLVEGALDYGNPREWYYALMDYGAHLKRLHGNPSRRSAHHATQSPFKGSNRELRSLILKAILDRPGITLEEITSFLNKPQDAVLSNLKQMEAEGFIAKRKGRLFIA</sequence>
<dbReference type="InterPro" id="IPR036388">
    <property type="entry name" value="WH-like_DNA-bd_sf"/>
</dbReference>
<reference evidence="15 16" key="2">
    <citation type="journal article" date="2009" name="BMC Microbiol.">
        <title>The genome sequence of Geobacter metallireducens: features of metabolism, physiology and regulation common and dissimilar to Geobacter sulfurreducens.</title>
        <authorList>
            <person name="Aklujkar M."/>
            <person name="Krushkal J."/>
            <person name="DiBartolo G."/>
            <person name="Lapidus A."/>
            <person name="Land M.L."/>
            <person name="Lovley D.R."/>
        </authorList>
    </citation>
    <scope>NUCLEOTIDE SEQUENCE [LARGE SCALE GENOMIC DNA]</scope>
    <source>
        <strain evidence="16">ATCC 53774 / DSM 7210 / GS-15</strain>
    </source>
</reference>
<evidence type="ECO:0000313" key="16">
    <source>
        <dbReference type="Proteomes" id="UP000007073"/>
    </source>
</evidence>
<keyword evidence="16" id="KW-1185">Reference proteome</keyword>
<protein>
    <recommendedName>
        <fullName evidence="6">Adenine DNA glycosylase</fullName>
        <ecNumber evidence="5">3.2.2.31</ecNumber>
    </recommendedName>
</protein>
<evidence type="ECO:0000256" key="5">
    <source>
        <dbReference type="ARBA" id="ARBA00012045"/>
    </source>
</evidence>
<dbReference type="PANTHER" id="PTHR42944:SF1">
    <property type="entry name" value="ADENINE DNA GLYCOSYLASE"/>
    <property type="match status" value="1"/>
</dbReference>
<keyword evidence="7" id="KW-0479">Metal-binding</keyword>
<dbReference type="SUPFAM" id="SSF46785">
    <property type="entry name" value="Winged helix' DNA-binding domain"/>
    <property type="match status" value="1"/>
</dbReference>
<keyword evidence="12" id="KW-0234">DNA repair</keyword>
<feature type="domain" description="HhH-GPD" evidence="14">
    <location>
        <begin position="56"/>
        <end position="204"/>
    </location>
</feature>
<evidence type="ECO:0000256" key="1">
    <source>
        <dbReference type="ARBA" id="ARBA00000843"/>
    </source>
</evidence>
<dbReference type="PROSITE" id="PS01155">
    <property type="entry name" value="ENDONUCLEASE_III_2"/>
    <property type="match status" value="1"/>
</dbReference>
<evidence type="ECO:0000256" key="10">
    <source>
        <dbReference type="ARBA" id="ARBA00023004"/>
    </source>
</evidence>
<dbReference type="GO" id="GO:0051536">
    <property type="term" value="F:iron-sulfur cluster binding"/>
    <property type="evidence" value="ECO:0007669"/>
    <property type="project" value="UniProtKB-KW"/>
</dbReference>
<dbReference type="Gene3D" id="1.10.1670.10">
    <property type="entry name" value="Helix-hairpin-Helix base-excision DNA repair enzymes (C-terminal)"/>
    <property type="match status" value="1"/>
</dbReference>
<evidence type="ECO:0000256" key="11">
    <source>
        <dbReference type="ARBA" id="ARBA00023014"/>
    </source>
</evidence>
<dbReference type="InterPro" id="IPR036390">
    <property type="entry name" value="WH_DNA-bd_sf"/>
</dbReference>
<keyword evidence="8" id="KW-0227">DNA damage</keyword>
<name>Q39V39_GEOMG</name>
<dbReference type="PANTHER" id="PTHR42944">
    <property type="entry name" value="ADENINE DNA GLYCOSYLASE"/>
    <property type="match status" value="1"/>
</dbReference>
<dbReference type="Proteomes" id="UP000007073">
    <property type="component" value="Chromosome"/>
</dbReference>
<evidence type="ECO:0000256" key="7">
    <source>
        <dbReference type="ARBA" id="ARBA00022723"/>
    </source>
</evidence>
<dbReference type="InterPro" id="IPR003265">
    <property type="entry name" value="HhH-GPD_domain"/>
</dbReference>
<keyword evidence="15" id="KW-0540">Nuclease</keyword>
<dbReference type="Pfam" id="PF13412">
    <property type="entry name" value="HTH_24"/>
    <property type="match status" value="1"/>
</dbReference>
<dbReference type="GO" id="GO:0000701">
    <property type="term" value="F:purine-specific mismatch base pair DNA N-glycosylase activity"/>
    <property type="evidence" value="ECO:0007669"/>
    <property type="project" value="UniProtKB-EC"/>
</dbReference>
<dbReference type="InterPro" id="IPR000445">
    <property type="entry name" value="HhH_motif"/>
</dbReference>
<keyword evidence="13" id="KW-0326">Glycosidase</keyword>
<dbReference type="Gene3D" id="1.10.340.30">
    <property type="entry name" value="Hypothetical protein, domain 2"/>
    <property type="match status" value="1"/>
</dbReference>
<dbReference type="InterPro" id="IPR023170">
    <property type="entry name" value="HhH_base_excis_C"/>
</dbReference>
<comment type="similarity">
    <text evidence="4">Belongs to the Nth/MutY family.</text>
</comment>
<gene>
    <name evidence="15" type="ordered locus">Gmet_1654</name>
</gene>
<dbReference type="CDD" id="cd00056">
    <property type="entry name" value="ENDO3c"/>
    <property type="match status" value="1"/>
</dbReference>
<dbReference type="GO" id="GO:0004519">
    <property type="term" value="F:endonuclease activity"/>
    <property type="evidence" value="ECO:0007669"/>
    <property type="project" value="UniProtKB-KW"/>
</dbReference>
<keyword evidence="11" id="KW-0411">Iron-sulfur</keyword>
<comment type="catalytic activity">
    <reaction evidence="1">
        <text>Hydrolyzes free adenine bases from 7,8-dihydro-8-oxoguanine:adenine mismatched double-stranded DNA, leaving an apurinic site.</text>
        <dbReference type="EC" id="3.2.2.31"/>
    </reaction>
</comment>
<comment type="cofactor">
    <cofactor evidence="2">
        <name>[4Fe-4S] cluster</name>
        <dbReference type="ChEBI" id="CHEBI:49883"/>
    </cofactor>
</comment>
<dbReference type="GO" id="GO:0034039">
    <property type="term" value="F:8-oxo-7,8-dihydroguanine DNA N-glycosylase activity"/>
    <property type="evidence" value="ECO:0007669"/>
    <property type="project" value="TreeGrafter"/>
</dbReference>
<evidence type="ECO:0000256" key="8">
    <source>
        <dbReference type="ARBA" id="ARBA00022763"/>
    </source>
</evidence>
<comment type="function">
    <text evidence="3">Adenine glycosylase active on G-A mispairs. MutY also corrects error-prone DNA synthesis past GO lesions which are due to the oxidatively damaged form of guanine: 7,8-dihydro-8-oxoguanine (8-oxo-dGTP).</text>
</comment>
<dbReference type="InterPro" id="IPR011257">
    <property type="entry name" value="DNA_glycosylase"/>
</dbReference>
<dbReference type="Pfam" id="PF00730">
    <property type="entry name" value="HhH-GPD"/>
    <property type="match status" value="1"/>
</dbReference>
<dbReference type="CDD" id="cd00090">
    <property type="entry name" value="HTH_ARSR"/>
    <property type="match status" value="1"/>
</dbReference>
<dbReference type="KEGG" id="gme:Gmet_1654"/>
<dbReference type="EMBL" id="CP000148">
    <property type="protein sequence ID" value="ABB31885.1"/>
    <property type="molecule type" value="Genomic_DNA"/>
</dbReference>
<keyword evidence="10" id="KW-0408">Iron</keyword>
<dbReference type="SMART" id="SM00478">
    <property type="entry name" value="ENDO3c"/>
    <property type="match status" value="1"/>
</dbReference>
<dbReference type="GO" id="GO:0006355">
    <property type="term" value="P:regulation of DNA-templated transcription"/>
    <property type="evidence" value="ECO:0007669"/>
    <property type="project" value="UniProtKB-ARBA"/>
</dbReference>
<dbReference type="EC" id="3.2.2.31" evidence="5"/>
<dbReference type="STRING" id="269799.Gmet_1654"/>
<dbReference type="InterPro" id="IPR011991">
    <property type="entry name" value="ArsR-like_HTH"/>
</dbReference>
<dbReference type="Pfam" id="PF00633">
    <property type="entry name" value="HHH"/>
    <property type="match status" value="1"/>
</dbReference>
<dbReference type="AlphaFoldDB" id="Q39V39"/>
<dbReference type="InterPro" id="IPR004036">
    <property type="entry name" value="Endonuclease-III-like_CS2"/>
</dbReference>
<evidence type="ECO:0000256" key="3">
    <source>
        <dbReference type="ARBA" id="ARBA00002933"/>
    </source>
</evidence>
<dbReference type="GO" id="GO:0035485">
    <property type="term" value="F:adenine/guanine mispair binding"/>
    <property type="evidence" value="ECO:0007669"/>
    <property type="project" value="TreeGrafter"/>
</dbReference>
<evidence type="ECO:0000313" key="15">
    <source>
        <dbReference type="EMBL" id="ABB31885.1"/>
    </source>
</evidence>
<evidence type="ECO:0000256" key="9">
    <source>
        <dbReference type="ARBA" id="ARBA00022801"/>
    </source>
</evidence>
<accession>Q39V39</accession>
<evidence type="ECO:0000256" key="13">
    <source>
        <dbReference type="ARBA" id="ARBA00023295"/>
    </source>
</evidence>
<dbReference type="HOGENOM" id="CLU_012862_2_0_7"/>
<evidence type="ECO:0000256" key="12">
    <source>
        <dbReference type="ARBA" id="ARBA00023204"/>
    </source>
</evidence>
<dbReference type="SUPFAM" id="SSF48150">
    <property type="entry name" value="DNA-glycosylase"/>
    <property type="match status" value="1"/>
</dbReference>
<dbReference type="GO" id="GO:0006298">
    <property type="term" value="P:mismatch repair"/>
    <property type="evidence" value="ECO:0007669"/>
    <property type="project" value="TreeGrafter"/>
</dbReference>
<dbReference type="GO" id="GO:0032357">
    <property type="term" value="F:oxidized purine DNA binding"/>
    <property type="evidence" value="ECO:0007669"/>
    <property type="project" value="TreeGrafter"/>
</dbReference>
<dbReference type="InterPro" id="IPR044298">
    <property type="entry name" value="MIG/MutY"/>
</dbReference>
<dbReference type="eggNOG" id="COG1194">
    <property type="taxonomic scope" value="Bacteria"/>
</dbReference>
<keyword evidence="15" id="KW-0255">Endonuclease</keyword>
<evidence type="ECO:0000259" key="14">
    <source>
        <dbReference type="SMART" id="SM00478"/>
    </source>
</evidence>
<reference evidence="15 16" key="1">
    <citation type="submission" date="2005-10" db="EMBL/GenBank/DDBJ databases">
        <title>Complete sequence of Geobacter metallireducens GS-15.</title>
        <authorList>
            <consortium name="US DOE Joint Genome Institute"/>
            <person name="Copeland A."/>
            <person name="Lucas S."/>
            <person name="Lapidus A."/>
            <person name="Barry K."/>
            <person name="Detter J.C."/>
            <person name="Glavina T."/>
            <person name="Hammon N."/>
            <person name="Israni S."/>
            <person name="Pitluck S."/>
            <person name="Di Bartolo G."/>
            <person name="Chain P."/>
            <person name="Schmutz J."/>
            <person name="Larimer F."/>
            <person name="Land M."/>
            <person name="Kyrpides N."/>
            <person name="Ivanova N."/>
            <person name="Richardson P."/>
        </authorList>
    </citation>
    <scope>NUCLEOTIDE SEQUENCE [LARGE SCALE GENOMIC DNA]</scope>
    <source>
        <strain evidence="16">ATCC 53774 / DSM 7210 / GS-15</strain>
    </source>
</reference>
<organism evidence="15 16">
    <name type="scientific">Geobacter metallireducens (strain ATCC 53774 / DSM 7210 / GS-15)</name>
    <dbReference type="NCBI Taxonomy" id="269799"/>
    <lineage>
        <taxon>Bacteria</taxon>
        <taxon>Pseudomonadati</taxon>
        <taxon>Thermodesulfobacteriota</taxon>
        <taxon>Desulfuromonadia</taxon>
        <taxon>Geobacterales</taxon>
        <taxon>Geobacteraceae</taxon>
        <taxon>Geobacter</taxon>
    </lineage>
</organism>
<keyword evidence="9" id="KW-0378">Hydrolase</keyword>
<dbReference type="GO" id="GO:0046872">
    <property type="term" value="F:metal ion binding"/>
    <property type="evidence" value="ECO:0007669"/>
    <property type="project" value="UniProtKB-KW"/>
</dbReference>
<dbReference type="GO" id="GO:0006284">
    <property type="term" value="P:base-excision repair"/>
    <property type="evidence" value="ECO:0007669"/>
    <property type="project" value="InterPro"/>
</dbReference>
<dbReference type="Gene3D" id="1.10.10.10">
    <property type="entry name" value="Winged helix-like DNA-binding domain superfamily/Winged helix DNA-binding domain"/>
    <property type="match status" value="1"/>
</dbReference>
<evidence type="ECO:0000256" key="2">
    <source>
        <dbReference type="ARBA" id="ARBA00001966"/>
    </source>
</evidence>